<dbReference type="Pfam" id="PF07811">
    <property type="entry name" value="TadE"/>
    <property type="match status" value="1"/>
</dbReference>
<dbReference type="RefSeq" id="WP_054439993.1">
    <property type="nucleotide sequence ID" value="NZ_CP053617.1"/>
</dbReference>
<keyword evidence="1" id="KW-1133">Transmembrane helix</keyword>
<reference evidence="3" key="1">
    <citation type="submission" date="2022-12" db="EMBL/GenBank/DDBJ databases">
        <authorList>
            <person name="Voronina O.L."/>
            <person name="Kunda M.S."/>
            <person name="Ryzhova N."/>
            <person name="Aksenova E.I."/>
        </authorList>
    </citation>
    <scope>NUCLEOTIDE SEQUENCE</scope>
    <source>
        <strain evidence="3">SCCH136:Ach223948</strain>
    </source>
</reference>
<keyword evidence="1" id="KW-0812">Transmembrane</keyword>
<evidence type="ECO:0000256" key="1">
    <source>
        <dbReference type="SAM" id="Phobius"/>
    </source>
</evidence>
<accession>A0A9W5AEJ2</accession>
<evidence type="ECO:0000313" key="3">
    <source>
        <dbReference type="EMBL" id="MCZ8404544.1"/>
    </source>
</evidence>
<evidence type="ECO:0000259" key="2">
    <source>
        <dbReference type="Pfam" id="PF07811"/>
    </source>
</evidence>
<evidence type="ECO:0000313" key="4">
    <source>
        <dbReference type="Proteomes" id="UP001141992"/>
    </source>
</evidence>
<organism evidence="3 4">
    <name type="scientific">Alcaligenes xylosoxydans xylosoxydans</name>
    <name type="common">Achromobacter xylosoxidans</name>
    <dbReference type="NCBI Taxonomy" id="85698"/>
    <lineage>
        <taxon>Bacteria</taxon>
        <taxon>Pseudomonadati</taxon>
        <taxon>Pseudomonadota</taxon>
        <taxon>Betaproteobacteria</taxon>
        <taxon>Burkholderiales</taxon>
        <taxon>Alcaligenaceae</taxon>
        <taxon>Achromobacter</taxon>
    </lineage>
</organism>
<name>A0A9W5AEJ2_ALCXX</name>
<sequence>MDRHRDLDEPRGRRRVQRGIATLEFSLTVTMLLMFVCAVVGYGVLFWMQQQLASAASEGARAAVHARFAGQADVPTVACAAAMSVFGAGSAVACSTTNAQCSWEGAEGKTATCATVTMAFKVDDWPVLSTFQALIAMLPGTDKNWIPTRLSSKAIVQISQGTP</sequence>
<proteinExistence type="predicted"/>
<gene>
    <name evidence="3" type="ORF">O9570_24000</name>
</gene>
<feature type="domain" description="TadE-like" evidence="2">
    <location>
        <begin position="19"/>
        <end position="61"/>
    </location>
</feature>
<feature type="transmembrane region" description="Helical" evidence="1">
    <location>
        <begin position="21"/>
        <end position="48"/>
    </location>
</feature>
<protein>
    <submittedName>
        <fullName evidence="3">TadE/TadG family type IV pilus assembly protein</fullName>
    </submittedName>
</protein>
<dbReference type="EMBL" id="JAPZVI010000026">
    <property type="protein sequence ID" value="MCZ8404544.1"/>
    <property type="molecule type" value="Genomic_DNA"/>
</dbReference>
<comment type="caution">
    <text evidence="3">The sequence shown here is derived from an EMBL/GenBank/DDBJ whole genome shotgun (WGS) entry which is preliminary data.</text>
</comment>
<dbReference type="AlphaFoldDB" id="A0A9W5AEJ2"/>
<dbReference type="Proteomes" id="UP001141992">
    <property type="component" value="Unassembled WGS sequence"/>
</dbReference>
<keyword evidence="1" id="KW-0472">Membrane</keyword>
<dbReference type="InterPro" id="IPR012495">
    <property type="entry name" value="TadE-like_dom"/>
</dbReference>